<dbReference type="EMBL" id="BRXU01000007">
    <property type="protein sequence ID" value="GLC52874.1"/>
    <property type="molecule type" value="Genomic_DNA"/>
</dbReference>
<keyword evidence="3" id="KW-1185">Reference proteome</keyword>
<dbReference type="PANTHER" id="PTHR46192">
    <property type="entry name" value="BROAD-RANGE ACID PHOSPHATASE DET1"/>
    <property type="match status" value="1"/>
</dbReference>
<feature type="compositionally biased region" description="Gly residues" evidence="1">
    <location>
        <begin position="187"/>
        <end position="197"/>
    </location>
</feature>
<feature type="region of interest" description="Disordered" evidence="1">
    <location>
        <begin position="223"/>
        <end position="385"/>
    </location>
</feature>
<feature type="compositionally biased region" description="Pro residues" evidence="1">
    <location>
        <begin position="167"/>
        <end position="179"/>
    </location>
</feature>
<sequence>MCYRSCARHLSGARNNGTVWWSLATLPDGFGLASSKQLLSLTGIHSERPVSSLDAARHPVPPQPDPSAPVHLAMALLSPLRLPTTVTTPRVIGPQPATTPAWRRAAAGPPPQRQTPTDPWAGQSPRRWVPLRSLTDDEEQRPLAPPRLPASRPGGQEARQARSCAPPQGPNAGPPPWPLAPERAGQLNGGGAGGGTGVRSTDEGGNERTRLDWWLNGSARCNASGGSTSASASASPAAAARGSDSGGRLGGNRSYTTAPAAGDSGSGGGGGGGDSGGGGGSAGGGVDGRRTPERVVSEHVGRQQSAAAGQLDPVGARDDRQQPGASTKVDATHGSLPPLDALRPPPAAAAAAGGVSSGGKGSSWGGADSATEDDNGYGGGGGGRASAVPSWVGPTVWAVPCSTVGYGTRAEVVSRLPASIMLLRHAECMTLDDQQAHERVPNHDIPLSECGEAQARLLGSRLRPALEAAGMRLYMYTSPFLRCSETARLLADELSEGGLVSGVKEAVQLREQDWGNFQDPRVQAECKAERLRYGRFYYRFPAGESVADVYDRLTIFQDHLVRDMCAGRFSEDTCVAIVSHGLTLRVFAMRWLHWTVRQFLQVYNIPNAEPVILHKDVHPSYLDGSNADLPFMPHHTKCLYRLTPRALELMRGADISMSTSNGCWPAQALAQRSPGALDREEEERQWADVDGMV</sequence>
<dbReference type="AlphaFoldDB" id="A0A9W6F1K2"/>
<dbReference type="Proteomes" id="UP001165080">
    <property type="component" value="Unassembled WGS sequence"/>
</dbReference>
<evidence type="ECO:0000256" key="1">
    <source>
        <dbReference type="SAM" id="MobiDB-lite"/>
    </source>
</evidence>
<organism evidence="2 3">
    <name type="scientific">Pleodorina starrii</name>
    <dbReference type="NCBI Taxonomy" id="330485"/>
    <lineage>
        <taxon>Eukaryota</taxon>
        <taxon>Viridiplantae</taxon>
        <taxon>Chlorophyta</taxon>
        <taxon>core chlorophytes</taxon>
        <taxon>Chlorophyceae</taxon>
        <taxon>CS clade</taxon>
        <taxon>Chlamydomonadales</taxon>
        <taxon>Volvocaceae</taxon>
        <taxon>Pleodorina</taxon>
    </lineage>
</organism>
<name>A0A9W6F1K2_9CHLO</name>
<dbReference type="SUPFAM" id="SSF53254">
    <property type="entry name" value="Phosphoglycerate mutase-like"/>
    <property type="match status" value="1"/>
</dbReference>
<dbReference type="InterPro" id="IPR052765">
    <property type="entry name" value="PGM-Related"/>
</dbReference>
<feature type="compositionally biased region" description="Gly residues" evidence="1">
    <location>
        <begin position="355"/>
        <end position="364"/>
    </location>
</feature>
<feature type="compositionally biased region" description="Low complexity" evidence="1">
    <location>
        <begin position="86"/>
        <end position="107"/>
    </location>
</feature>
<proteinExistence type="predicted"/>
<dbReference type="InterPro" id="IPR029033">
    <property type="entry name" value="His_PPase_superfam"/>
</dbReference>
<feature type="compositionally biased region" description="Low complexity" evidence="1">
    <location>
        <begin position="223"/>
        <end position="243"/>
    </location>
</feature>
<feature type="region of interest" description="Disordered" evidence="1">
    <location>
        <begin position="86"/>
        <end position="208"/>
    </location>
</feature>
<dbReference type="CDD" id="cd07067">
    <property type="entry name" value="HP_PGM_like"/>
    <property type="match status" value="1"/>
</dbReference>
<reference evidence="2 3" key="1">
    <citation type="journal article" date="2023" name="Commun. Biol.">
        <title>Reorganization of the ancestral sex-determining regions during the evolution of trioecy in Pleodorina starrii.</title>
        <authorList>
            <person name="Takahashi K."/>
            <person name="Suzuki S."/>
            <person name="Kawai-Toyooka H."/>
            <person name="Yamamoto K."/>
            <person name="Hamaji T."/>
            <person name="Ootsuki R."/>
            <person name="Yamaguchi H."/>
            <person name="Kawachi M."/>
            <person name="Higashiyama T."/>
            <person name="Nozaki H."/>
        </authorList>
    </citation>
    <scope>NUCLEOTIDE SEQUENCE [LARGE SCALE GENOMIC DNA]</scope>
    <source>
        <strain evidence="2 3">NIES-4479</strain>
    </source>
</reference>
<feature type="compositionally biased region" description="Basic and acidic residues" evidence="1">
    <location>
        <begin position="287"/>
        <end position="301"/>
    </location>
</feature>
<dbReference type="Gene3D" id="3.40.50.1240">
    <property type="entry name" value="Phosphoglycerate mutase-like"/>
    <property type="match status" value="1"/>
</dbReference>
<dbReference type="InterPro" id="IPR013078">
    <property type="entry name" value="His_Pase_superF_clade-1"/>
</dbReference>
<comment type="caution">
    <text evidence="2">The sequence shown here is derived from an EMBL/GenBank/DDBJ whole genome shotgun (WGS) entry which is preliminary data.</text>
</comment>
<feature type="region of interest" description="Disordered" evidence="1">
    <location>
        <begin position="674"/>
        <end position="693"/>
    </location>
</feature>
<protein>
    <submittedName>
        <fullName evidence="2">Uncharacterized protein</fullName>
    </submittedName>
</protein>
<evidence type="ECO:0000313" key="2">
    <source>
        <dbReference type="EMBL" id="GLC52874.1"/>
    </source>
</evidence>
<evidence type="ECO:0000313" key="3">
    <source>
        <dbReference type="Proteomes" id="UP001165080"/>
    </source>
</evidence>
<feature type="compositionally biased region" description="Gly residues" evidence="1">
    <location>
        <begin position="264"/>
        <end position="286"/>
    </location>
</feature>
<dbReference type="SMART" id="SM00855">
    <property type="entry name" value="PGAM"/>
    <property type="match status" value="1"/>
</dbReference>
<accession>A0A9W6F1K2</accession>
<dbReference type="Pfam" id="PF00300">
    <property type="entry name" value="His_Phos_1"/>
    <property type="match status" value="1"/>
</dbReference>
<gene>
    <name evidence="2" type="primary">PLEST002491</name>
    <name evidence="2" type="ORF">PLESTB_000683400</name>
</gene>